<feature type="region of interest" description="Disordered" evidence="1">
    <location>
        <begin position="132"/>
        <end position="156"/>
    </location>
</feature>
<dbReference type="Proteomes" id="UP001054945">
    <property type="component" value="Unassembled WGS sequence"/>
</dbReference>
<evidence type="ECO:0000313" key="3">
    <source>
        <dbReference type="Proteomes" id="UP001054945"/>
    </source>
</evidence>
<protein>
    <submittedName>
        <fullName evidence="2">Uncharacterized protein</fullName>
    </submittedName>
</protein>
<evidence type="ECO:0000313" key="2">
    <source>
        <dbReference type="EMBL" id="GIY16636.1"/>
    </source>
</evidence>
<gene>
    <name evidence="2" type="ORF">CEXT_644621</name>
</gene>
<feature type="compositionally biased region" description="Polar residues" evidence="1">
    <location>
        <begin position="144"/>
        <end position="156"/>
    </location>
</feature>
<sequence>MNFYDNLQRSQIKIQVSLKSFIQSNQNNKDLIRNNFIQKEDIPFIVTEPKKKDCQNEEDFCSGDPVKIVEVQCPTVKPNHMNFDNISIEGHPTSIVEFLIRGSRATLRYHCIAPTVCPQLKQEINLTSSVLQGKGGNPPLKTVQHVSPTMPASSVP</sequence>
<dbReference type="EMBL" id="BPLR01007395">
    <property type="protein sequence ID" value="GIY16636.1"/>
    <property type="molecule type" value="Genomic_DNA"/>
</dbReference>
<organism evidence="2 3">
    <name type="scientific">Caerostris extrusa</name>
    <name type="common">Bark spider</name>
    <name type="synonym">Caerostris bankana</name>
    <dbReference type="NCBI Taxonomy" id="172846"/>
    <lineage>
        <taxon>Eukaryota</taxon>
        <taxon>Metazoa</taxon>
        <taxon>Ecdysozoa</taxon>
        <taxon>Arthropoda</taxon>
        <taxon>Chelicerata</taxon>
        <taxon>Arachnida</taxon>
        <taxon>Araneae</taxon>
        <taxon>Araneomorphae</taxon>
        <taxon>Entelegynae</taxon>
        <taxon>Araneoidea</taxon>
        <taxon>Araneidae</taxon>
        <taxon>Caerostris</taxon>
    </lineage>
</organism>
<evidence type="ECO:0000256" key="1">
    <source>
        <dbReference type="SAM" id="MobiDB-lite"/>
    </source>
</evidence>
<proteinExistence type="predicted"/>
<comment type="caution">
    <text evidence="2">The sequence shown here is derived from an EMBL/GenBank/DDBJ whole genome shotgun (WGS) entry which is preliminary data.</text>
</comment>
<accession>A0AAV4R6J1</accession>
<keyword evidence="3" id="KW-1185">Reference proteome</keyword>
<name>A0AAV4R6J1_CAEEX</name>
<dbReference type="AlphaFoldDB" id="A0AAV4R6J1"/>
<reference evidence="2 3" key="1">
    <citation type="submission" date="2021-06" db="EMBL/GenBank/DDBJ databases">
        <title>Caerostris extrusa draft genome.</title>
        <authorList>
            <person name="Kono N."/>
            <person name="Arakawa K."/>
        </authorList>
    </citation>
    <scope>NUCLEOTIDE SEQUENCE [LARGE SCALE GENOMIC DNA]</scope>
</reference>